<proteinExistence type="predicted"/>
<dbReference type="AlphaFoldDB" id="A0ABD2J9C4"/>
<evidence type="ECO:0000313" key="2">
    <source>
        <dbReference type="EMBL" id="KAL3087167.1"/>
    </source>
</evidence>
<name>A0ABD2J9C4_HETSC</name>
<comment type="caution">
    <text evidence="2">The sequence shown here is derived from an EMBL/GenBank/DDBJ whole genome shotgun (WGS) entry which is preliminary data.</text>
</comment>
<evidence type="ECO:0000313" key="3">
    <source>
        <dbReference type="Proteomes" id="UP001620645"/>
    </source>
</evidence>
<protein>
    <submittedName>
        <fullName evidence="2">Uncharacterized protein</fullName>
    </submittedName>
</protein>
<dbReference type="Proteomes" id="UP001620645">
    <property type="component" value="Unassembled WGS sequence"/>
</dbReference>
<reference evidence="2 3" key="1">
    <citation type="submission" date="2024-10" db="EMBL/GenBank/DDBJ databases">
        <authorList>
            <person name="Kim D."/>
        </authorList>
    </citation>
    <scope>NUCLEOTIDE SEQUENCE [LARGE SCALE GENOMIC DNA]</scope>
    <source>
        <strain evidence="2">Taebaek</strain>
    </source>
</reference>
<gene>
    <name evidence="2" type="ORF">niasHS_005406</name>
</gene>
<keyword evidence="3" id="KW-1185">Reference proteome</keyword>
<evidence type="ECO:0000256" key="1">
    <source>
        <dbReference type="SAM" id="MobiDB-lite"/>
    </source>
</evidence>
<sequence>MGRRKECTQNMHGIGQSSSRRKKKENNKMGEGGKRIDRLNVESGREGQHEVGTTGGKQFVESAVRAGTAHPPPLAKEMIMIVIVRHRDDP</sequence>
<organism evidence="2 3">
    <name type="scientific">Heterodera schachtii</name>
    <name type="common">Sugarbeet cyst nematode worm</name>
    <name type="synonym">Tylenchus schachtii</name>
    <dbReference type="NCBI Taxonomy" id="97005"/>
    <lineage>
        <taxon>Eukaryota</taxon>
        <taxon>Metazoa</taxon>
        <taxon>Ecdysozoa</taxon>
        <taxon>Nematoda</taxon>
        <taxon>Chromadorea</taxon>
        <taxon>Rhabditida</taxon>
        <taxon>Tylenchina</taxon>
        <taxon>Tylenchomorpha</taxon>
        <taxon>Tylenchoidea</taxon>
        <taxon>Heteroderidae</taxon>
        <taxon>Heteroderinae</taxon>
        <taxon>Heterodera</taxon>
    </lineage>
</organism>
<dbReference type="EMBL" id="JBICCN010000185">
    <property type="protein sequence ID" value="KAL3087167.1"/>
    <property type="molecule type" value="Genomic_DNA"/>
</dbReference>
<accession>A0ABD2J9C4</accession>
<feature type="compositionally biased region" description="Basic and acidic residues" evidence="1">
    <location>
        <begin position="26"/>
        <end position="49"/>
    </location>
</feature>
<feature type="region of interest" description="Disordered" evidence="1">
    <location>
        <begin position="1"/>
        <end position="57"/>
    </location>
</feature>